<organism evidence="2 3">
    <name type="scientific">Necator americanus</name>
    <name type="common">Human hookworm</name>
    <dbReference type="NCBI Taxonomy" id="51031"/>
    <lineage>
        <taxon>Eukaryota</taxon>
        <taxon>Metazoa</taxon>
        <taxon>Ecdysozoa</taxon>
        <taxon>Nematoda</taxon>
        <taxon>Chromadorea</taxon>
        <taxon>Rhabditida</taxon>
        <taxon>Rhabditina</taxon>
        <taxon>Rhabditomorpha</taxon>
        <taxon>Strongyloidea</taxon>
        <taxon>Ancylostomatidae</taxon>
        <taxon>Bunostominae</taxon>
        <taxon>Necator</taxon>
    </lineage>
</organism>
<reference evidence="2 3" key="1">
    <citation type="submission" date="2023-08" db="EMBL/GenBank/DDBJ databases">
        <title>A Necator americanus chromosomal reference genome.</title>
        <authorList>
            <person name="Ilik V."/>
            <person name="Petrzelkova K.J."/>
            <person name="Pardy F."/>
            <person name="Fuh T."/>
            <person name="Niatou-Singa F.S."/>
            <person name="Gouil Q."/>
            <person name="Baker L."/>
            <person name="Ritchie M.E."/>
            <person name="Jex A.R."/>
            <person name="Gazzola D."/>
            <person name="Li H."/>
            <person name="Toshio Fujiwara R."/>
            <person name="Zhan B."/>
            <person name="Aroian R.V."/>
            <person name="Pafco B."/>
            <person name="Schwarz E.M."/>
        </authorList>
    </citation>
    <scope>NUCLEOTIDE SEQUENCE [LARGE SCALE GENOMIC DNA]</scope>
    <source>
        <strain evidence="2 3">Aroian</strain>
        <tissue evidence="2">Whole animal</tissue>
    </source>
</reference>
<dbReference type="Pfam" id="PF26215">
    <property type="entry name" value="HTH_animal"/>
    <property type="match status" value="1"/>
</dbReference>
<evidence type="ECO:0000313" key="2">
    <source>
        <dbReference type="EMBL" id="KAK6738695.1"/>
    </source>
</evidence>
<protein>
    <recommendedName>
        <fullName evidence="1">Helix-turn-helix domain-containing protein</fullName>
    </recommendedName>
</protein>
<evidence type="ECO:0000313" key="3">
    <source>
        <dbReference type="Proteomes" id="UP001303046"/>
    </source>
</evidence>
<dbReference type="Proteomes" id="UP001303046">
    <property type="component" value="Unassembled WGS sequence"/>
</dbReference>
<proteinExistence type="predicted"/>
<gene>
    <name evidence="2" type="primary">Necator_chrII.g8464</name>
    <name evidence="2" type="ORF">RB195_020670</name>
</gene>
<evidence type="ECO:0000259" key="1">
    <source>
        <dbReference type="Pfam" id="PF26215"/>
    </source>
</evidence>
<feature type="domain" description="Helix-turn-helix" evidence="1">
    <location>
        <begin position="1"/>
        <end position="45"/>
    </location>
</feature>
<dbReference type="InterPro" id="IPR058912">
    <property type="entry name" value="HTH_animal"/>
</dbReference>
<keyword evidence="3" id="KW-1185">Reference proteome</keyword>
<comment type="caution">
    <text evidence="2">The sequence shown here is derived from an EMBL/GenBank/DDBJ whole genome shotgun (WGS) entry which is preliminary data.</text>
</comment>
<accession>A0ABR1CL53</accession>
<sequence>MKKSVIGNIYRTAARLSSSSQEKTWSVNLAHKVAISNGYPAEDCVARQARQPSRRSNVVDGPGKIPFCLPHISDDMSRAVWSCQRKADLQNDVRVVEIPQENLKCQLVRNRAYDQLCATSQLRDLPVLQRVIAWYQE</sequence>
<name>A0ABR1CL53_NECAM</name>
<dbReference type="EMBL" id="JAVFWL010000002">
    <property type="protein sequence ID" value="KAK6738695.1"/>
    <property type="molecule type" value="Genomic_DNA"/>
</dbReference>